<reference evidence="2 3" key="1">
    <citation type="submission" date="2023-08" db="EMBL/GenBank/DDBJ databases">
        <title>A Necator americanus chromosomal reference genome.</title>
        <authorList>
            <person name="Ilik V."/>
            <person name="Petrzelkova K.J."/>
            <person name="Pardy F."/>
            <person name="Fuh T."/>
            <person name="Niatou-Singa F.S."/>
            <person name="Gouil Q."/>
            <person name="Baker L."/>
            <person name="Ritchie M.E."/>
            <person name="Jex A.R."/>
            <person name="Gazzola D."/>
            <person name="Li H."/>
            <person name="Toshio Fujiwara R."/>
            <person name="Zhan B."/>
            <person name="Aroian R.V."/>
            <person name="Pafco B."/>
            <person name="Schwarz E.M."/>
        </authorList>
    </citation>
    <scope>NUCLEOTIDE SEQUENCE [LARGE SCALE GENOMIC DNA]</scope>
    <source>
        <strain evidence="2 3">Aroian</strain>
        <tissue evidence="2">Whole animal</tissue>
    </source>
</reference>
<feature type="transmembrane region" description="Helical" evidence="1">
    <location>
        <begin position="29"/>
        <end position="53"/>
    </location>
</feature>
<keyword evidence="1" id="KW-0812">Transmembrane</keyword>
<organism evidence="2 3">
    <name type="scientific">Necator americanus</name>
    <name type="common">Human hookworm</name>
    <dbReference type="NCBI Taxonomy" id="51031"/>
    <lineage>
        <taxon>Eukaryota</taxon>
        <taxon>Metazoa</taxon>
        <taxon>Ecdysozoa</taxon>
        <taxon>Nematoda</taxon>
        <taxon>Chromadorea</taxon>
        <taxon>Rhabditida</taxon>
        <taxon>Rhabditina</taxon>
        <taxon>Rhabditomorpha</taxon>
        <taxon>Strongyloidea</taxon>
        <taxon>Ancylostomatidae</taxon>
        <taxon>Bunostominae</taxon>
        <taxon>Necator</taxon>
    </lineage>
</organism>
<evidence type="ECO:0008006" key="4">
    <source>
        <dbReference type="Google" id="ProtNLM"/>
    </source>
</evidence>
<proteinExistence type="predicted"/>
<name>A0ABR1EFM3_NECAM</name>
<gene>
    <name evidence="2" type="primary">Necator_chrX.g22642</name>
    <name evidence="2" type="ORF">RB195_022479</name>
</gene>
<protein>
    <recommendedName>
        <fullName evidence="4">G-protein coupled receptors family 1 profile domain-containing protein</fullName>
    </recommendedName>
</protein>
<dbReference type="Proteomes" id="UP001303046">
    <property type="component" value="Unassembled WGS sequence"/>
</dbReference>
<comment type="caution">
    <text evidence="2">The sequence shown here is derived from an EMBL/GenBank/DDBJ whole genome shotgun (WGS) entry which is preliminary data.</text>
</comment>
<keyword evidence="1" id="KW-1133">Transmembrane helix</keyword>
<evidence type="ECO:0000313" key="2">
    <source>
        <dbReference type="EMBL" id="KAK6761425.1"/>
    </source>
</evidence>
<dbReference type="EMBL" id="JAVFWL010000006">
    <property type="protein sequence ID" value="KAK6761425.1"/>
    <property type="molecule type" value="Genomic_DNA"/>
</dbReference>
<evidence type="ECO:0000256" key="1">
    <source>
        <dbReference type="SAM" id="Phobius"/>
    </source>
</evidence>
<sequence length="136" mass="14636">MVALRLSRPAHPRESAECGSLDPSMARSLLYLIILLLAVIWAMPQPVLLLAGIPAQFLSEAYRDYAAKLLLVKVVAPVYLPLATGDKTVFLTVSMTNLSISRASSRVSSACVATSGEVDLTHTHSIYARFGGDFSD</sequence>
<keyword evidence="3" id="KW-1185">Reference proteome</keyword>
<evidence type="ECO:0000313" key="3">
    <source>
        <dbReference type="Proteomes" id="UP001303046"/>
    </source>
</evidence>
<accession>A0ABR1EFM3</accession>
<keyword evidence="1" id="KW-0472">Membrane</keyword>